<evidence type="ECO:0000313" key="1">
    <source>
        <dbReference type="EMBL" id="CAB4133605.1"/>
    </source>
</evidence>
<name>A0A6J5LHD6_9CAUD</name>
<dbReference type="EMBL" id="LR796274">
    <property type="protein sequence ID" value="CAB4133605.1"/>
    <property type="molecule type" value="Genomic_DNA"/>
</dbReference>
<dbReference type="SUPFAM" id="SSF52540">
    <property type="entry name" value="P-loop containing nucleoside triphosphate hydrolases"/>
    <property type="match status" value="1"/>
</dbReference>
<gene>
    <name evidence="1" type="ORF">UFOVP257_327</name>
</gene>
<proteinExistence type="predicted"/>
<accession>A0A6J5LHD6</accession>
<organism evidence="1">
    <name type="scientific">uncultured Caudovirales phage</name>
    <dbReference type="NCBI Taxonomy" id="2100421"/>
    <lineage>
        <taxon>Viruses</taxon>
        <taxon>Duplodnaviria</taxon>
        <taxon>Heunggongvirae</taxon>
        <taxon>Uroviricota</taxon>
        <taxon>Caudoviricetes</taxon>
        <taxon>Peduoviridae</taxon>
        <taxon>Maltschvirus</taxon>
        <taxon>Maltschvirus maltsch</taxon>
    </lineage>
</organism>
<protein>
    <submittedName>
        <fullName evidence="1">Uncharacterized protein</fullName>
    </submittedName>
</protein>
<reference evidence="1" key="1">
    <citation type="submission" date="2020-04" db="EMBL/GenBank/DDBJ databases">
        <authorList>
            <person name="Chiriac C."/>
            <person name="Salcher M."/>
            <person name="Ghai R."/>
            <person name="Kavagutti S V."/>
        </authorList>
    </citation>
    <scope>NUCLEOTIDE SEQUENCE</scope>
</reference>
<dbReference type="InterPro" id="IPR027417">
    <property type="entry name" value="P-loop_NTPase"/>
</dbReference>
<sequence>MSNKHLLIVTGPQGSGNHLFSRILSQHPDVEGWEDLKKEYWVPSDIEPFAEYWRFPERLTEDKFANSQCFLSNVSCPVYMDGTRIIPKIREVADRAKELGIRVTIAIIVRDKNINTVQQQRLMNGFSSLAVAQEYYYDNILNSEHDVHFVDHEAFFLHGKHYLKWLSKIIDFPIAWDSDSIYDFIEKDANHKYVTPIETHWLDEHIRAGRRPYKERNIKDPANLK</sequence>